<evidence type="ECO:0000313" key="4">
    <source>
        <dbReference type="EMBL" id="SMD36669.1"/>
    </source>
</evidence>
<gene>
    <name evidence="4" type="ORF">SAMN04488029_3018</name>
</gene>
<organism evidence="4 5">
    <name type="scientific">Reichenbachiella faecimaris</name>
    <dbReference type="NCBI Taxonomy" id="692418"/>
    <lineage>
        <taxon>Bacteria</taxon>
        <taxon>Pseudomonadati</taxon>
        <taxon>Bacteroidota</taxon>
        <taxon>Cytophagia</taxon>
        <taxon>Cytophagales</taxon>
        <taxon>Reichenbachiellaceae</taxon>
        <taxon>Reichenbachiella</taxon>
    </lineage>
</organism>
<feature type="region of interest" description="Disordered" evidence="1">
    <location>
        <begin position="378"/>
        <end position="411"/>
    </location>
</feature>
<feature type="transmembrane region" description="Helical" evidence="2">
    <location>
        <begin position="822"/>
        <end position="844"/>
    </location>
</feature>
<proteinExistence type="predicted"/>
<keyword evidence="2" id="KW-0812">Transmembrane</keyword>
<dbReference type="RefSeq" id="WP_084373660.1">
    <property type="nucleotide sequence ID" value="NZ_FWYF01000003.1"/>
</dbReference>
<dbReference type="Pfam" id="PF07495">
    <property type="entry name" value="Y_Y_Y"/>
    <property type="match status" value="1"/>
</dbReference>
<evidence type="ECO:0000256" key="1">
    <source>
        <dbReference type="SAM" id="MobiDB-lite"/>
    </source>
</evidence>
<dbReference type="Proteomes" id="UP000192472">
    <property type="component" value="Unassembled WGS sequence"/>
</dbReference>
<keyword evidence="5" id="KW-1185">Reference proteome</keyword>
<protein>
    <submittedName>
        <fullName evidence="4">Two component regulator propeller</fullName>
    </submittedName>
</protein>
<feature type="domain" description="Two component regulator three Y" evidence="3">
    <location>
        <begin position="729"/>
        <end position="772"/>
    </location>
</feature>
<evidence type="ECO:0000256" key="2">
    <source>
        <dbReference type="SAM" id="Phobius"/>
    </source>
</evidence>
<dbReference type="OrthoDB" id="9806995at2"/>
<keyword evidence="2" id="KW-0472">Membrane</keyword>
<feature type="transmembrane region" description="Helical" evidence="2">
    <location>
        <begin position="856"/>
        <end position="876"/>
    </location>
</feature>
<dbReference type="SUPFAM" id="SSF69322">
    <property type="entry name" value="Tricorn protease domain 2"/>
    <property type="match status" value="1"/>
</dbReference>
<dbReference type="AlphaFoldDB" id="A0A1W2GJ19"/>
<dbReference type="InterPro" id="IPR011123">
    <property type="entry name" value="Y_Y_Y"/>
</dbReference>
<dbReference type="Gene3D" id="2.60.40.10">
    <property type="entry name" value="Immunoglobulins"/>
    <property type="match status" value="1"/>
</dbReference>
<dbReference type="Pfam" id="PF07494">
    <property type="entry name" value="Reg_prop"/>
    <property type="match status" value="1"/>
</dbReference>
<reference evidence="4 5" key="1">
    <citation type="submission" date="2017-04" db="EMBL/GenBank/DDBJ databases">
        <authorList>
            <person name="Afonso C.L."/>
            <person name="Miller P.J."/>
            <person name="Scott M.A."/>
            <person name="Spackman E."/>
            <person name="Goraichik I."/>
            <person name="Dimitrov K.M."/>
            <person name="Suarez D.L."/>
            <person name="Swayne D.E."/>
        </authorList>
    </citation>
    <scope>NUCLEOTIDE SEQUENCE [LARGE SCALE GENOMIC DNA]</scope>
    <source>
        <strain evidence="4 5">DSM 26133</strain>
    </source>
</reference>
<dbReference type="InterPro" id="IPR013783">
    <property type="entry name" value="Ig-like_fold"/>
</dbReference>
<evidence type="ECO:0000313" key="5">
    <source>
        <dbReference type="Proteomes" id="UP000192472"/>
    </source>
</evidence>
<name>A0A1W2GJ19_REIFA</name>
<dbReference type="Gene3D" id="2.130.10.10">
    <property type="entry name" value="YVTN repeat-like/Quinoprotein amine dehydrogenase"/>
    <property type="match status" value="3"/>
</dbReference>
<dbReference type="InterPro" id="IPR015943">
    <property type="entry name" value="WD40/YVTN_repeat-like_dom_sf"/>
</dbReference>
<feature type="compositionally biased region" description="Basic residues" evidence="1">
    <location>
        <begin position="385"/>
        <end position="399"/>
    </location>
</feature>
<dbReference type="EMBL" id="FWYF01000003">
    <property type="protein sequence ID" value="SMD36669.1"/>
    <property type="molecule type" value="Genomic_DNA"/>
</dbReference>
<dbReference type="STRING" id="692418.SAMN04488029_3018"/>
<keyword evidence="2" id="KW-1133">Transmembrane helix</keyword>
<sequence>MPTSTLKNYLLIFLLLTFSYVNGQKGDFLLSHYSLDVDGLDNLNFELKVNDDGQLCIANRSGVLLYEGHDWVFQATPSAALSLDFDSIGHIYVGCAGDFGKFGFIDGKYQFISLNPNRSDESLYFKTIVADTLAFFISESNLIRYHLGQEKSYITYLQDPDEYFTYLFEVNGNIMVQTNKKIYRYHEDQLLDDFDWKLPENAQFLFFDKHPTRDQYVAGTTDNKVYIYRQKNFYECKMSKFLTEHESFVNNGVWVDDNHFALSTLEDGIILYSNRHSKIVDVINHDKGLPDNEIYTIGRDHEGGLWISHEFGLSRLEIGVPFRSFTNYHGLEGNLKDIFWFSGHLYVSTSKGVFFLEKNLNYKNTVYYVPVKGGAATPTTATTSKKMKKAQRSRGKKKGPTSGGNTKATTTKYERRVKKHLVSSGYEFTKVEGIEAKCEKFIRYKKKLLVASSNGLYEIKKEYNKKEKEWEHIAELVVHEPIRFTFIENHEGRLVIANHYNEIKLYKHEDEIWVQEDQIDFHGEMVLSALHQYNGITWFATPSHLYRYDSLSSTYHDFKEYKYHNQFIDEVRIAAIDNQLYLINSIGYFYLDGAKDTILEDTTLMQVIGKPIKHLQEHGGKVWVNNGDAWFQINRNKSVIKREIFGLFPDMTFITNYRDNIWLIDQSHELLKYYPSEDDSLVWRNHMYLREAKSNKGDVNVNVHGPIAFEHDENSFYFELARPDYRGLLQIEYQYKLSGLNDDWSEWSSNNHISFNYLPPTNYKLSIRSKDHFGKIQELQPVKFTIKPPYWQTLWFYGLQILFMTGLVIGSVIMNRQAQQKYVIVTEGLTILTIVMVIEFLQTVAGGTLGIESTPVIDFIIDVMIALCVFPLEQFLKKLMKVSKEGPGLNGKAFLDLFKFSKPAPQTVKAKS</sequence>
<evidence type="ECO:0000259" key="3">
    <source>
        <dbReference type="Pfam" id="PF07495"/>
    </source>
</evidence>
<feature type="transmembrane region" description="Helical" evidence="2">
    <location>
        <begin position="794"/>
        <end position="815"/>
    </location>
</feature>
<dbReference type="InterPro" id="IPR011110">
    <property type="entry name" value="Reg_prop"/>
</dbReference>
<accession>A0A1W2GJ19</accession>